<dbReference type="Proteomes" id="UP001381693">
    <property type="component" value="Unassembled WGS sequence"/>
</dbReference>
<organism evidence="1 2">
    <name type="scientific">Halocaridina rubra</name>
    <name type="common">Hawaiian red shrimp</name>
    <dbReference type="NCBI Taxonomy" id="373956"/>
    <lineage>
        <taxon>Eukaryota</taxon>
        <taxon>Metazoa</taxon>
        <taxon>Ecdysozoa</taxon>
        <taxon>Arthropoda</taxon>
        <taxon>Crustacea</taxon>
        <taxon>Multicrustacea</taxon>
        <taxon>Malacostraca</taxon>
        <taxon>Eumalacostraca</taxon>
        <taxon>Eucarida</taxon>
        <taxon>Decapoda</taxon>
        <taxon>Pleocyemata</taxon>
        <taxon>Caridea</taxon>
        <taxon>Atyoidea</taxon>
        <taxon>Atyidae</taxon>
        <taxon>Halocaridina</taxon>
    </lineage>
</organism>
<accession>A0AAN9A9A0</accession>
<name>A0AAN9A9A0_HALRR</name>
<reference evidence="1 2" key="1">
    <citation type="submission" date="2023-11" db="EMBL/GenBank/DDBJ databases">
        <title>Halocaridina rubra genome assembly.</title>
        <authorList>
            <person name="Smith C."/>
        </authorList>
    </citation>
    <scope>NUCLEOTIDE SEQUENCE [LARGE SCALE GENOMIC DNA]</scope>
    <source>
        <strain evidence="1">EP-1</strain>
        <tissue evidence="1">Whole</tissue>
    </source>
</reference>
<evidence type="ECO:0000313" key="2">
    <source>
        <dbReference type="Proteomes" id="UP001381693"/>
    </source>
</evidence>
<dbReference type="EMBL" id="JAXCGZ010011503">
    <property type="protein sequence ID" value="KAK7074647.1"/>
    <property type="molecule type" value="Genomic_DNA"/>
</dbReference>
<keyword evidence="2" id="KW-1185">Reference proteome</keyword>
<evidence type="ECO:0000313" key="1">
    <source>
        <dbReference type="EMBL" id="KAK7074647.1"/>
    </source>
</evidence>
<sequence length="104" mass="11993">MKSIQYNKQTPNWQAGVHEYYFLFSHKISEILQTPFLKDLSHHQHSLKLHIYDLPTPHSPQVHIASTGDGIICIITNQNSNTAANLLKPYLNALQEWPPQTYLN</sequence>
<gene>
    <name evidence="1" type="ORF">SK128_025413</name>
</gene>
<proteinExistence type="predicted"/>
<dbReference type="AlphaFoldDB" id="A0AAN9A9A0"/>
<protein>
    <submittedName>
        <fullName evidence="1">Uncharacterized protein</fullName>
    </submittedName>
</protein>
<comment type="caution">
    <text evidence="1">The sequence shown here is derived from an EMBL/GenBank/DDBJ whole genome shotgun (WGS) entry which is preliminary data.</text>
</comment>